<evidence type="ECO:0000256" key="1">
    <source>
        <dbReference type="SAM" id="MobiDB-lite"/>
    </source>
</evidence>
<sequence>MHPAVSAPDPRSSRGPETQGTPLPTAPRPKGRHLRARSPGGGPGRTQRDPAEEGDAVQRPGRGAEEHARVAEEVRGVLAQAAGRPYVVEAQEAAARKGQAPAALGVVHGGGGSESGSGSGIGSAQIRSRYSPRRQALWTRPGSLHQAIPGATSAPPPSGHANEPAGGPMGG</sequence>
<evidence type="ECO:0000313" key="3">
    <source>
        <dbReference type="Proteomes" id="UP001266305"/>
    </source>
</evidence>
<reference evidence="2 3" key="1">
    <citation type="submission" date="2023-05" db="EMBL/GenBank/DDBJ databases">
        <title>B98-5 Cell Line De Novo Hybrid Assembly: An Optical Mapping Approach.</title>
        <authorList>
            <person name="Kananen K."/>
            <person name="Auerbach J.A."/>
            <person name="Kautto E."/>
            <person name="Blachly J.S."/>
        </authorList>
    </citation>
    <scope>NUCLEOTIDE SEQUENCE [LARGE SCALE GENOMIC DNA]</scope>
    <source>
        <strain evidence="2">B95-8</strain>
        <tissue evidence="2">Cell line</tissue>
    </source>
</reference>
<feature type="region of interest" description="Disordered" evidence="1">
    <location>
        <begin position="1"/>
        <end position="70"/>
    </location>
</feature>
<feature type="compositionally biased region" description="Gly residues" evidence="1">
    <location>
        <begin position="107"/>
        <end position="121"/>
    </location>
</feature>
<keyword evidence="3" id="KW-1185">Reference proteome</keyword>
<evidence type="ECO:0000313" key="2">
    <source>
        <dbReference type="EMBL" id="KAK2120979.1"/>
    </source>
</evidence>
<gene>
    <name evidence="2" type="ORF">P7K49_002365</name>
</gene>
<comment type="caution">
    <text evidence="2">The sequence shown here is derived from an EMBL/GenBank/DDBJ whole genome shotgun (WGS) entry which is preliminary data.</text>
</comment>
<proteinExistence type="predicted"/>
<accession>A0ABQ9WH69</accession>
<feature type="region of interest" description="Disordered" evidence="1">
    <location>
        <begin position="92"/>
        <end position="171"/>
    </location>
</feature>
<organism evidence="2 3">
    <name type="scientific">Saguinus oedipus</name>
    <name type="common">Cotton-top tamarin</name>
    <name type="synonym">Oedipomidas oedipus</name>
    <dbReference type="NCBI Taxonomy" id="9490"/>
    <lineage>
        <taxon>Eukaryota</taxon>
        <taxon>Metazoa</taxon>
        <taxon>Chordata</taxon>
        <taxon>Craniata</taxon>
        <taxon>Vertebrata</taxon>
        <taxon>Euteleostomi</taxon>
        <taxon>Mammalia</taxon>
        <taxon>Eutheria</taxon>
        <taxon>Euarchontoglires</taxon>
        <taxon>Primates</taxon>
        <taxon>Haplorrhini</taxon>
        <taxon>Platyrrhini</taxon>
        <taxon>Cebidae</taxon>
        <taxon>Callitrichinae</taxon>
        <taxon>Saguinus</taxon>
    </lineage>
</organism>
<dbReference type="EMBL" id="JASSZA010000001">
    <property type="protein sequence ID" value="KAK2120979.1"/>
    <property type="molecule type" value="Genomic_DNA"/>
</dbReference>
<protein>
    <submittedName>
        <fullName evidence="2">Uncharacterized protein</fullName>
    </submittedName>
</protein>
<name>A0ABQ9WH69_SAGOE</name>
<dbReference type="Proteomes" id="UP001266305">
    <property type="component" value="Unassembled WGS sequence"/>
</dbReference>
<feature type="non-terminal residue" evidence="2">
    <location>
        <position position="171"/>
    </location>
</feature>